<dbReference type="InterPro" id="IPR029039">
    <property type="entry name" value="Flavoprotein-like_sf"/>
</dbReference>
<evidence type="ECO:0000256" key="2">
    <source>
        <dbReference type="ARBA" id="ARBA00023002"/>
    </source>
</evidence>
<dbReference type="AlphaFoldDB" id="A0A2D2AZG9"/>
<protein>
    <submittedName>
        <fullName evidence="4">NAD(P)H dehydrogenase</fullName>
    </submittedName>
</protein>
<evidence type="ECO:0000259" key="3">
    <source>
        <dbReference type="Pfam" id="PF02525"/>
    </source>
</evidence>
<dbReference type="GO" id="GO:0005829">
    <property type="term" value="C:cytosol"/>
    <property type="evidence" value="ECO:0007669"/>
    <property type="project" value="TreeGrafter"/>
</dbReference>
<sequence>MKLLAVCAHPSPDSLHGAIRRTVLERLADSGHRITTIDLYEEAFDPVLPIEEWALHSQGEGLVDPVADQVARLRAAEGLIFIYPTWWYGMPAMLKGWLDRVWQPGVAFTMDETGALRRHRLTNVRRFAAITTHGSPAWFIKLYMGDPGRRQVMRGLTPCLAGGCRTSWHACHDVDRRPRAALRAWTDRTAGRLEQFFRA</sequence>
<organism evidence="4 5">
    <name type="scientific">Caulobacter mirabilis</name>
    <dbReference type="NCBI Taxonomy" id="69666"/>
    <lineage>
        <taxon>Bacteria</taxon>
        <taxon>Pseudomonadati</taxon>
        <taxon>Pseudomonadota</taxon>
        <taxon>Alphaproteobacteria</taxon>
        <taxon>Caulobacterales</taxon>
        <taxon>Caulobacteraceae</taxon>
        <taxon>Caulobacter</taxon>
    </lineage>
</organism>
<dbReference type="OrthoDB" id="9798454at2"/>
<accession>A0A2D2AZG9</accession>
<dbReference type="PANTHER" id="PTHR10204">
    <property type="entry name" value="NAD P H OXIDOREDUCTASE-RELATED"/>
    <property type="match status" value="1"/>
</dbReference>
<keyword evidence="5" id="KW-1185">Reference proteome</keyword>
<dbReference type="Proteomes" id="UP000228945">
    <property type="component" value="Chromosome"/>
</dbReference>
<name>A0A2D2AZG9_9CAUL</name>
<comment type="similarity">
    <text evidence="1">Belongs to the NAD(P)H dehydrogenase (quinone) family.</text>
</comment>
<dbReference type="PANTHER" id="PTHR10204:SF34">
    <property type="entry name" value="NAD(P)H DEHYDROGENASE [QUINONE] 1 ISOFORM 1"/>
    <property type="match status" value="1"/>
</dbReference>
<dbReference type="InterPro" id="IPR003680">
    <property type="entry name" value="Flavodoxin_fold"/>
</dbReference>
<evidence type="ECO:0000313" key="5">
    <source>
        <dbReference type="Proteomes" id="UP000228945"/>
    </source>
</evidence>
<keyword evidence="2" id="KW-0560">Oxidoreductase</keyword>
<dbReference type="InterPro" id="IPR051545">
    <property type="entry name" value="NAD(P)H_dehydrogenase_qn"/>
</dbReference>
<gene>
    <name evidence="4" type="ORF">CSW64_13710</name>
</gene>
<dbReference type="Pfam" id="PF02525">
    <property type="entry name" value="Flavodoxin_2"/>
    <property type="match status" value="1"/>
</dbReference>
<dbReference type="EMBL" id="CP024201">
    <property type="protein sequence ID" value="ATQ43392.1"/>
    <property type="molecule type" value="Genomic_DNA"/>
</dbReference>
<evidence type="ECO:0000256" key="1">
    <source>
        <dbReference type="ARBA" id="ARBA00006252"/>
    </source>
</evidence>
<dbReference type="KEGG" id="cmb:CSW64_13710"/>
<dbReference type="Gene3D" id="3.40.50.360">
    <property type="match status" value="1"/>
</dbReference>
<dbReference type="GO" id="GO:0003955">
    <property type="term" value="F:NAD(P)H dehydrogenase (quinone) activity"/>
    <property type="evidence" value="ECO:0007669"/>
    <property type="project" value="TreeGrafter"/>
</dbReference>
<proteinExistence type="inferred from homology"/>
<evidence type="ECO:0000313" key="4">
    <source>
        <dbReference type="EMBL" id="ATQ43392.1"/>
    </source>
</evidence>
<dbReference type="RefSeq" id="WP_099622643.1">
    <property type="nucleotide sequence ID" value="NZ_CP024201.1"/>
</dbReference>
<reference evidence="4 5" key="1">
    <citation type="submission" date="2017-10" db="EMBL/GenBank/DDBJ databases">
        <title>Genome sequence of Caulobacter mirabilis FWC38.</title>
        <authorList>
            <person name="Fiebig A."/>
            <person name="Crosson S."/>
        </authorList>
    </citation>
    <scope>NUCLEOTIDE SEQUENCE [LARGE SCALE GENOMIC DNA]</scope>
    <source>
        <strain evidence="4 5">FWC 38</strain>
    </source>
</reference>
<feature type="domain" description="Flavodoxin-like fold" evidence="3">
    <location>
        <begin position="1"/>
        <end position="138"/>
    </location>
</feature>
<dbReference type="SUPFAM" id="SSF52218">
    <property type="entry name" value="Flavoproteins"/>
    <property type="match status" value="1"/>
</dbReference>